<protein>
    <submittedName>
        <fullName evidence="1">Uncharacterized protein</fullName>
    </submittedName>
</protein>
<reference evidence="1" key="1">
    <citation type="journal article" date="2021" name="PeerJ">
        <title>Extensive microbial diversity within the chicken gut microbiome revealed by metagenomics and culture.</title>
        <authorList>
            <person name="Gilroy R."/>
            <person name="Ravi A."/>
            <person name="Getino M."/>
            <person name="Pursley I."/>
            <person name="Horton D.L."/>
            <person name="Alikhan N.F."/>
            <person name="Baker D."/>
            <person name="Gharbi K."/>
            <person name="Hall N."/>
            <person name="Watson M."/>
            <person name="Adriaenssens E.M."/>
            <person name="Foster-Nyarko E."/>
            <person name="Jarju S."/>
            <person name="Secka A."/>
            <person name="Antonio M."/>
            <person name="Oren A."/>
            <person name="Chaudhuri R.R."/>
            <person name="La Ragione R."/>
            <person name="Hildebrand F."/>
            <person name="Pallen M.J."/>
        </authorList>
    </citation>
    <scope>NUCLEOTIDE SEQUENCE</scope>
    <source>
        <strain evidence="1">Gambia16-554</strain>
    </source>
</reference>
<gene>
    <name evidence="1" type="ORF">IAC04_05740</name>
</gene>
<evidence type="ECO:0000313" key="1">
    <source>
        <dbReference type="EMBL" id="HIZ85972.1"/>
    </source>
</evidence>
<evidence type="ECO:0000313" key="2">
    <source>
        <dbReference type="Proteomes" id="UP000824115"/>
    </source>
</evidence>
<dbReference type="PROSITE" id="PS51257">
    <property type="entry name" value="PROKAR_LIPOPROTEIN"/>
    <property type="match status" value="1"/>
</dbReference>
<organism evidence="1 2">
    <name type="scientific">Candidatus Coprenecus stercoravium</name>
    <dbReference type="NCBI Taxonomy" id="2840735"/>
    <lineage>
        <taxon>Bacteria</taxon>
        <taxon>Pseudomonadati</taxon>
        <taxon>Bacteroidota</taxon>
        <taxon>Bacteroidia</taxon>
        <taxon>Bacteroidales</taxon>
        <taxon>Rikenellaceae</taxon>
        <taxon>Rikenellaceae incertae sedis</taxon>
        <taxon>Candidatus Coprenecus</taxon>
    </lineage>
</organism>
<dbReference type="EMBL" id="DXAW01000097">
    <property type="protein sequence ID" value="HIZ85972.1"/>
    <property type="molecule type" value="Genomic_DNA"/>
</dbReference>
<accession>A0A9D2KB55</accession>
<dbReference type="AlphaFoldDB" id="A0A9D2KB55"/>
<reference evidence="1" key="2">
    <citation type="submission" date="2021-04" db="EMBL/GenBank/DDBJ databases">
        <authorList>
            <person name="Gilroy R."/>
        </authorList>
    </citation>
    <scope>NUCLEOTIDE SEQUENCE</scope>
    <source>
        <strain evidence="1">Gambia16-554</strain>
    </source>
</reference>
<sequence length="510" mass="54468">MRTHNFIQWAIVLGTAAFLTASCQKQEQPGNPANGELSSVVLSIDLGQSATKATTVTPDDVWSDETEHSFSKIDVYFTDDNDVIKYVFRANSTDADGDGKTIYDNLTESNGVRFIGMSGITRVYVVADGPDIQGLDYTTSTVSSSVNISALSLALENYGPAINQTGEVPYIGGDIQLESATNVAGEDNEVIISEEGLGARYLSAKIYIRPVISRVEISKVALQANGTAYFAINEENSLIEPCATEDGADYKVTYEGFDATLTGVYMSNVYRKANLFPVPSDLTSWQLFSTPTFDAASAAAPILAGAWSALSGESGVNSVLCHTSYSEGTYGELVASDYQNTDGDKKNVFNGTNGTAIPFHFFYPYDATKEGEDATVISGAENPVLHFQFQPAGSASVTVTKVEKFDNSAWTEVSQTSEPSLYSSLASAVQFPAISSTGENVAYINVTGFAESVNGSALTSLKPGVIYKLGEVLVTPNFLSVSTQSTSATNIVVTVTVVDFTKQEVYPVFE</sequence>
<comment type="caution">
    <text evidence="1">The sequence shown here is derived from an EMBL/GenBank/DDBJ whole genome shotgun (WGS) entry which is preliminary data.</text>
</comment>
<proteinExistence type="predicted"/>
<name>A0A9D2KB55_9BACT</name>
<dbReference type="Proteomes" id="UP000824115">
    <property type="component" value="Unassembled WGS sequence"/>
</dbReference>